<protein>
    <submittedName>
        <fullName evidence="4">Ribosomal protein rpl31</fullName>
    </submittedName>
</protein>
<dbReference type="Pfam" id="PF01198">
    <property type="entry name" value="Ribosomal_L31e"/>
    <property type="match status" value="1"/>
</dbReference>
<dbReference type="PANTHER" id="PTHR10956:SF0">
    <property type="entry name" value="60S RIBOSOMAL PROTEIN L31"/>
    <property type="match status" value="1"/>
</dbReference>
<sequence>MVRAKQEKKDRAPDECQWEATVNLRKATYKIANKRKAPKAIKAIREFARKMTGTPDIRIEDSLNKFVWSKGIRAPPGRVRILLTRQRNNDDEAEHKLYTLVSHLEVASFKGRKPHRIEQM</sequence>
<dbReference type="FunFam" id="3.10.440.10:FF:000001">
    <property type="entry name" value="60S ribosomal protein L31"/>
    <property type="match status" value="1"/>
</dbReference>
<organism evidence="4 5">
    <name type="scientific">Thecamonas trahens ATCC 50062</name>
    <dbReference type="NCBI Taxonomy" id="461836"/>
    <lineage>
        <taxon>Eukaryota</taxon>
        <taxon>Apusozoa</taxon>
        <taxon>Apusomonadida</taxon>
        <taxon>Apusomonadidae</taxon>
        <taxon>Thecamonas</taxon>
    </lineage>
</organism>
<dbReference type="GO" id="GO:0022625">
    <property type="term" value="C:cytosolic large ribosomal subunit"/>
    <property type="evidence" value="ECO:0007669"/>
    <property type="project" value="TreeGrafter"/>
</dbReference>
<dbReference type="RefSeq" id="XP_013762881.1">
    <property type="nucleotide sequence ID" value="XM_013907427.1"/>
</dbReference>
<evidence type="ECO:0000256" key="1">
    <source>
        <dbReference type="ARBA" id="ARBA00010808"/>
    </source>
</evidence>
<dbReference type="SUPFAM" id="SSF54575">
    <property type="entry name" value="Ribosomal protein L31e"/>
    <property type="match status" value="1"/>
</dbReference>
<dbReference type="Proteomes" id="UP000054408">
    <property type="component" value="Unassembled WGS sequence"/>
</dbReference>
<dbReference type="PANTHER" id="PTHR10956">
    <property type="entry name" value="60S RIBOSOMAL PROTEIN L31"/>
    <property type="match status" value="1"/>
</dbReference>
<dbReference type="GeneID" id="25559839"/>
<dbReference type="InterPro" id="IPR023621">
    <property type="entry name" value="Ribosomal_eL31_dom_sf"/>
</dbReference>
<keyword evidence="3" id="KW-0687">Ribonucleoprotein</keyword>
<dbReference type="eggNOG" id="KOG0893">
    <property type="taxonomic scope" value="Eukaryota"/>
</dbReference>
<proteinExistence type="inferred from homology"/>
<evidence type="ECO:0000256" key="2">
    <source>
        <dbReference type="ARBA" id="ARBA00022980"/>
    </source>
</evidence>
<dbReference type="EMBL" id="GL349433">
    <property type="protein sequence ID" value="KNC45892.1"/>
    <property type="molecule type" value="Genomic_DNA"/>
</dbReference>
<keyword evidence="5" id="KW-1185">Reference proteome</keyword>
<gene>
    <name evidence="4" type="ORF">AMSG_00005</name>
</gene>
<dbReference type="OrthoDB" id="9739313at2759"/>
<name>A0A0L0D0Y3_THETB</name>
<evidence type="ECO:0000256" key="3">
    <source>
        <dbReference type="ARBA" id="ARBA00023274"/>
    </source>
</evidence>
<dbReference type="GO" id="GO:0002181">
    <property type="term" value="P:cytoplasmic translation"/>
    <property type="evidence" value="ECO:0007669"/>
    <property type="project" value="TreeGrafter"/>
</dbReference>
<dbReference type="OMA" id="FKTGCHY"/>
<dbReference type="Gene3D" id="3.10.440.10">
    <property type="match status" value="1"/>
</dbReference>
<dbReference type="GO" id="GO:0003735">
    <property type="term" value="F:structural constituent of ribosome"/>
    <property type="evidence" value="ECO:0007669"/>
    <property type="project" value="InterPro"/>
</dbReference>
<dbReference type="STRING" id="461836.A0A0L0D0Y3"/>
<keyword evidence="2 4" id="KW-0689">Ribosomal protein</keyword>
<accession>A0A0L0D0Y3</accession>
<dbReference type="AlphaFoldDB" id="A0A0L0D0Y3"/>
<reference evidence="4 5" key="1">
    <citation type="submission" date="2010-05" db="EMBL/GenBank/DDBJ databases">
        <title>The Genome Sequence of Thecamonas trahens ATCC 50062.</title>
        <authorList>
            <consortium name="The Broad Institute Genome Sequencing Platform"/>
            <person name="Russ C."/>
            <person name="Cuomo C."/>
            <person name="Shea T."/>
            <person name="Young S.K."/>
            <person name="Zeng Q."/>
            <person name="Koehrsen M."/>
            <person name="Haas B."/>
            <person name="Borodovsky M."/>
            <person name="Guigo R."/>
            <person name="Alvarado L."/>
            <person name="Berlin A."/>
            <person name="Bochicchio J."/>
            <person name="Borenstein D."/>
            <person name="Chapman S."/>
            <person name="Chen Z."/>
            <person name="Freedman E."/>
            <person name="Gellesch M."/>
            <person name="Goldberg J."/>
            <person name="Griggs A."/>
            <person name="Gujja S."/>
            <person name="Heilman E."/>
            <person name="Heiman D."/>
            <person name="Hepburn T."/>
            <person name="Howarth C."/>
            <person name="Jen D."/>
            <person name="Larson L."/>
            <person name="Mehta T."/>
            <person name="Park D."/>
            <person name="Pearson M."/>
            <person name="Roberts A."/>
            <person name="Saif S."/>
            <person name="Shenoy N."/>
            <person name="Sisk P."/>
            <person name="Stolte C."/>
            <person name="Sykes S."/>
            <person name="Thomson T."/>
            <person name="Walk T."/>
            <person name="White J."/>
            <person name="Yandava C."/>
            <person name="Burger G."/>
            <person name="Gray M.W."/>
            <person name="Holland P.W.H."/>
            <person name="King N."/>
            <person name="Lang F.B.F."/>
            <person name="Roger A.J."/>
            <person name="Ruiz-Trillo I."/>
            <person name="Lander E."/>
            <person name="Nusbaum C."/>
        </authorList>
    </citation>
    <scope>NUCLEOTIDE SEQUENCE [LARGE SCALE GENOMIC DNA]</scope>
    <source>
        <strain evidence="4 5">ATCC 50062</strain>
    </source>
</reference>
<comment type="similarity">
    <text evidence="1">Belongs to the eukaryotic ribosomal protein eL31 family.</text>
</comment>
<dbReference type="SMART" id="SM01380">
    <property type="entry name" value="Ribosomal_L31e"/>
    <property type="match status" value="1"/>
</dbReference>
<evidence type="ECO:0000313" key="5">
    <source>
        <dbReference type="Proteomes" id="UP000054408"/>
    </source>
</evidence>
<dbReference type="InterPro" id="IPR000054">
    <property type="entry name" value="Ribosomal_eL31"/>
</dbReference>
<dbReference type="CDD" id="cd00463">
    <property type="entry name" value="Ribosomal_L31e"/>
    <property type="match status" value="1"/>
</dbReference>
<evidence type="ECO:0000313" key="4">
    <source>
        <dbReference type="EMBL" id="KNC45892.1"/>
    </source>
</evidence>